<dbReference type="EMBL" id="CAMXCT020002321">
    <property type="protein sequence ID" value="CAL1150695.1"/>
    <property type="molecule type" value="Genomic_DNA"/>
</dbReference>
<dbReference type="AlphaFoldDB" id="A0A9P1CTB5"/>
<reference evidence="2" key="1">
    <citation type="submission" date="2022-10" db="EMBL/GenBank/DDBJ databases">
        <authorList>
            <person name="Chen Y."/>
            <person name="Dougan E. K."/>
            <person name="Chan C."/>
            <person name="Rhodes N."/>
            <person name="Thang M."/>
        </authorList>
    </citation>
    <scope>NUCLEOTIDE SEQUENCE</scope>
</reference>
<gene>
    <name evidence="2" type="ORF">C1SCF055_LOCUS23710</name>
</gene>
<dbReference type="Proteomes" id="UP001152797">
    <property type="component" value="Unassembled WGS sequence"/>
</dbReference>
<proteinExistence type="predicted"/>
<dbReference type="OrthoDB" id="2423701at2759"/>
<comment type="caution">
    <text evidence="2">The sequence shown here is derived from an EMBL/GenBank/DDBJ whole genome shotgun (WGS) entry which is preliminary data.</text>
</comment>
<evidence type="ECO:0000256" key="1">
    <source>
        <dbReference type="SAM" id="MobiDB-lite"/>
    </source>
</evidence>
<dbReference type="EMBL" id="CAMXCT010002321">
    <property type="protein sequence ID" value="CAI3997320.1"/>
    <property type="molecule type" value="Genomic_DNA"/>
</dbReference>
<evidence type="ECO:0000313" key="2">
    <source>
        <dbReference type="EMBL" id="CAI3997320.1"/>
    </source>
</evidence>
<name>A0A9P1CTB5_9DINO</name>
<feature type="non-terminal residue" evidence="2">
    <location>
        <position position="1"/>
    </location>
</feature>
<feature type="region of interest" description="Disordered" evidence="1">
    <location>
        <begin position="109"/>
        <end position="132"/>
    </location>
</feature>
<dbReference type="EMBL" id="CAMXCT030002321">
    <property type="protein sequence ID" value="CAL4784632.1"/>
    <property type="molecule type" value="Genomic_DNA"/>
</dbReference>
<feature type="compositionally biased region" description="Basic and acidic residues" evidence="1">
    <location>
        <begin position="110"/>
        <end position="123"/>
    </location>
</feature>
<keyword evidence="4" id="KW-1185">Reference proteome</keyword>
<reference evidence="3" key="2">
    <citation type="submission" date="2024-04" db="EMBL/GenBank/DDBJ databases">
        <authorList>
            <person name="Chen Y."/>
            <person name="Shah S."/>
            <person name="Dougan E. K."/>
            <person name="Thang M."/>
            <person name="Chan C."/>
        </authorList>
    </citation>
    <scope>NUCLEOTIDE SEQUENCE [LARGE SCALE GENOMIC DNA]</scope>
</reference>
<evidence type="ECO:0000313" key="4">
    <source>
        <dbReference type="Proteomes" id="UP001152797"/>
    </source>
</evidence>
<protein>
    <submittedName>
        <fullName evidence="2">Uncharacterized protein</fullName>
    </submittedName>
</protein>
<sequence>QPQVYHRLQAIKAEITAGPYGVAGWQAEEEVEEDLMDKMVVEADCIPGGIDGEAPDRKQVLDRREIQGVLDFGQKIKTEGNEAFLNENWEGALTRYCQGDEMLKNFAAEPHLDKENKARRDENGPVVDPLGG</sequence>
<evidence type="ECO:0000313" key="3">
    <source>
        <dbReference type="EMBL" id="CAL1150695.1"/>
    </source>
</evidence>
<organism evidence="2">
    <name type="scientific">Cladocopium goreaui</name>
    <dbReference type="NCBI Taxonomy" id="2562237"/>
    <lineage>
        <taxon>Eukaryota</taxon>
        <taxon>Sar</taxon>
        <taxon>Alveolata</taxon>
        <taxon>Dinophyceae</taxon>
        <taxon>Suessiales</taxon>
        <taxon>Symbiodiniaceae</taxon>
        <taxon>Cladocopium</taxon>
    </lineage>
</organism>
<accession>A0A9P1CTB5</accession>